<sequence>MNKIIEKVVGDLGDKRRWRQYKARVKELPEPYRATCSAVERYAMYFSGITNGNTMMTMLDNLIDLFEEHAADGTPIRQIVGEDPVEFAETFLANYSQDHWIAKERRRLQESIRKAAGETS</sequence>
<dbReference type="Gene3D" id="1.10.1900.10">
    <property type="entry name" value="c-terminal domain of poly(a) binding protein"/>
    <property type="match status" value="1"/>
</dbReference>
<accession>A0A7M1SZK3</accession>
<dbReference type="Pfam" id="PF06304">
    <property type="entry name" value="DUF1048"/>
    <property type="match status" value="1"/>
</dbReference>
<dbReference type="KEGG" id="halt:IM660_09320"/>
<dbReference type="InterPro" id="IPR008316">
    <property type="entry name" value="UCP029876"/>
</dbReference>
<dbReference type="AlphaFoldDB" id="A0A7M1SZK3"/>
<name>A0A7M1SZK3_9MICO</name>
<organism evidence="1 2">
    <name type="scientific">Ruania alkalisoli</name>
    <dbReference type="NCBI Taxonomy" id="2779775"/>
    <lineage>
        <taxon>Bacteria</taxon>
        <taxon>Bacillati</taxon>
        <taxon>Actinomycetota</taxon>
        <taxon>Actinomycetes</taxon>
        <taxon>Micrococcales</taxon>
        <taxon>Ruaniaceae</taxon>
        <taxon>Ruania</taxon>
    </lineage>
</organism>
<dbReference type="EMBL" id="CP063169">
    <property type="protein sequence ID" value="QOR72394.1"/>
    <property type="molecule type" value="Genomic_DNA"/>
</dbReference>
<reference evidence="1 2" key="1">
    <citation type="submission" date="2020-10" db="EMBL/GenBank/DDBJ databases">
        <title>Haloactinobacterium sp. RN3S43, a bacterium isolated from saline soil.</title>
        <authorList>
            <person name="Sun J.-Q."/>
        </authorList>
    </citation>
    <scope>NUCLEOTIDE SEQUENCE [LARGE SCALE GENOMIC DNA]</scope>
    <source>
        <strain evidence="1 2">RN3S43</strain>
    </source>
</reference>
<dbReference type="SUPFAM" id="SSF158560">
    <property type="entry name" value="BH3980-like"/>
    <property type="match status" value="1"/>
</dbReference>
<dbReference type="Proteomes" id="UP000593758">
    <property type="component" value="Chromosome"/>
</dbReference>
<dbReference type="RefSeq" id="WP_193499032.1">
    <property type="nucleotide sequence ID" value="NZ_CP063169.1"/>
</dbReference>
<evidence type="ECO:0000313" key="1">
    <source>
        <dbReference type="EMBL" id="QOR72394.1"/>
    </source>
</evidence>
<evidence type="ECO:0000313" key="2">
    <source>
        <dbReference type="Proteomes" id="UP000593758"/>
    </source>
</evidence>
<proteinExistence type="predicted"/>
<protein>
    <submittedName>
        <fullName evidence="1">DUF1048 domain-containing protein</fullName>
    </submittedName>
</protein>
<gene>
    <name evidence="1" type="ORF">IM660_09320</name>
</gene>
<keyword evidence="2" id="KW-1185">Reference proteome</keyword>